<reference evidence="5" key="1">
    <citation type="journal article" date="2019" name="Int. J. Syst. Evol. Microbiol.">
        <title>The Global Catalogue of Microorganisms (GCM) 10K type strain sequencing project: providing services to taxonomists for standard genome sequencing and annotation.</title>
        <authorList>
            <consortium name="The Broad Institute Genomics Platform"/>
            <consortium name="The Broad Institute Genome Sequencing Center for Infectious Disease"/>
            <person name="Wu L."/>
            <person name="Ma J."/>
        </authorList>
    </citation>
    <scope>NUCLEOTIDE SEQUENCE [LARGE SCALE GENOMIC DNA]</scope>
    <source>
        <strain evidence="5">CCUG 61889</strain>
    </source>
</reference>
<dbReference type="InterPro" id="IPR009057">
    <property type="entry name" value="Homeodomain-like_sf"/>
</dbReference>
<organism evidence="4 5">
    <name type="scientific">Bacillus songklensis</name>
    <dbReference type="NCBI Taxonomy" id="1069116"/>
    <lineage>
        <taxon>Bacteria</taxon>
        <taxon>Bacillati</taxon>
        <taxon>Bacillota</taxon>
        <taxon>Bacilli</taxon>
        <taxon>Bacillales</taxon>
        <taxon>Bacillaceae</taxon>
        <taxon>Bacillus</taxon>
    </lineage>
</organism>
<feature type="DNA-binding region" description="H-T-H motif" evidence="2">
    <location>
        <begin position="36"/>
        <end position="55"/>
    </location>
</feature>
<keyword evidence="5" id="KW-1185">Reference proteome</keyword>
<evidence type="ECO:0000256" key="2">
    <source>
        <dbReference type="PROSITE-ProRule" id="PRU00335"/>
    </source>
</evidence>
<evidence type="ECO:0000313" key="4">
    <source>
        <dbReference type="EMBL" id="MFC3886226.1"/>
    </source>
</evidence>
<dbReference type="Gene3D" id="1.10.357.10">
    <property type="entry name" value="Tetracycline Repressor, domain 2"/>
    <property type="match status" value="1"/>
</dbReference>
<accession>A0ABV8B7C5</accession>
<dbReference type="Proteomes" id="UP001595752">
    <property type="component" value="Unassembled WGS sequence"/>
</dbReference>
<comment type="caution">
    <text evidence="4">The sequence shown here is derived from an EMBL/GenBank/DDBJ whole genome shotgun (WGS) entry which is preliminary data.</text>
</comment>
<gene>
    <name evidence="4" type="ORF">ACFOU2_23145</name>
</gene>
<keyword evidence="1 2" id="KW-0238">DNA-binding</keyword>
<dbReference type="Pfam" id="PF00440">
    <property type="entry name" value="TetR_N"/>
    <property type="match status" value="1"/>
</dbReference>
<feature type="domain" description="HTH tetR-type" evidence="3">
    <location>
        <begin position="13"/>
        <end position="56"/>
    </location>
</feature>
<proteinExistence type="predicted"/>
<dbReference type="SUPFAM" id="SSF46689">
    <property type="entry name" value="Homeodomain-like"/>
    <property type="match status" value="1"/>
</dbReference>
<evidence type="ECO:0000256" key="1">
    <source>
        <dbReference type="ARBA" id="ARBA00023125"/>
    </source>
</evidence>
<protein>
    <submittedName>
        <fullName evidence="4">TetR/AcrR family transcriptional regulator</fullName>
    </submittedName>
</protein>
<evidence type="ECO:0000259" key="3">
    <source>
        <dbReference type="PROSITE" id="PS50977"/>
    </source>
</evidence>
<name>A0ABV8B7C5_9BACI</name>
<dbReference type="InterPro" id="IPR001647">
    <property type="entry name" value="HTH_TetR"/>
</dbReference>
<sequence length="56" mass="6226">MVQMKALKDGNGMNRKNTIIESAMKLFVQKGHHGIPVQEIADTSGIAKVSLYNHFK</sequence>
<dbReference type="RefSeq" id="WP_377918597.1">
    <property type="nucleotide sequence ID" value="NZ_JBHRZT010000072.1"/>
</dbReference>
<dbReference type="PRINTS" id="PR00455">
    <property type="entry name" value="HTHTETR"/>
</dbReference>
<dbReference type="EMBL" id="JBHRZT010000072">
    <property type="protein sequence ID" value="MFC3886226.1"/>
    <property type="molecule type" value="Genomic_DNA"/>
</dbReference>
<evidence type="ECO:0000313" key="5">
    <source>
        <dbReference type="Proteomes" id="UP001595752"/>
    </source>
</evidence>
<dbReference type="PROSITE" id="PS50977">
    <property type="entry name" value="HTH_TETR_2"/>
    <property type="match status" value="1"/>
</dbReference>